<evidence type="ECO:0000313" key="4">
    <source>
        <dbReference type="Proteomes" id="UP000246115"/>
    </source>
</evidence>
<evidence type="ECO:0000313" key="2">
    <source>
        <dbReference type="EMBL" id="RFU51377.1"/>
    </source>
</evidence>
<dbReference type="KEGG" id="schj:DDV21_007560"/>
<dbReference type="EMBL" id="CP031733">
    <property type="protein sequence ID" value="AXQ78950.1"/>
    <property type="molecule type" value="Genomic_DNA"/>
</dbReference>
<evidence type="ECO:0000313" key="6">
    <source>
        <dbReference type="Proteomes" id="UP000264056"/>
    </source>
</evidence>
<reference evidence="3 5" key="2">
    <citation type="submission" date="2018-08" db="EMBL/GenBank/DDBJ databases">
        <title>Draft genome of Streptococcus sp. nov. Z1.</title>
        <authorList>
            <person name="Tian Z."/>
        </authorList>
    </citation>
    <scope>NUCLEOTIDE SEQUENCE [LARGE SCALE GENOMIC DNA]</scope>
    <source>
        <strain evidence="3">Z1</strain>
        <strain evidence="5">Z1(2018)</strain>
    </source>
</reference>
<reference evidence="4" key="3">
    <citation type="submission" date="2018-08" db="EMBL/GenBank/DDBJ databases">
        <title>Streptococcus chenjunshii sp. nov., isolated from stools sample of the Tibetan antelope in the Qinghai-Tibet plateau, China.</title>
        <authorList>
            <person name="Tian Z."/>
        </authorList>
    </citation>
    <scope>NUCLEOTIDE SEQUENCE [LARGE SCALE GENOMIC DNA]</scope>
    <source>
        <strain evidence="4">Z15</strain>
    </source>
</reference>
<organism evidence="3 5">
    <name type="scientific">Streptococcus chenjunshii</name>
    <dbReference type="NCBI Taxonomy" id="2173853"/>
    <lineage>
        <taxon>Bacteria</taxon>
        <taxon>Bacillati</taxon>
        <taxon>Bacillota</taxon>
        <taxon>Bacilli</taxon>
        <taxon>Lactobacillales</taxon>
        <taxon>Streptococcaceae</taxon>
        <taxon>Streptococcus</taxon>
    </lineage>
</organism>
<name>A0A372KMR7_9STRE</name>
<sequence length="68" mass="8246">MMTKYFFIKTEHPKIVRYSNGMTEVYTVEEGWVEQEGWYDRLFFNDFSDFEEVTEREANMFILGLKAT</sequence>
<reference evidence="1" key="4">
    <citation type="journal article" date="2019" name="Int. J. Syst. Evol. Microbiol.">
        <title>Streptococcus chenjunshii sp. nov. isolated from feces of Tibetan antelopes.</title>
        <authorList>
            <person name="Tian Z."/>
            <person name="Lu S."/>
            <person name="Jin D."/>
            <person name="Yang J."/>
            <person name="Pu J."/>
            <person name="Lai X.H."/>
            <person name="Bai X.N."/>
            <person name="Wu X.M."/>
            <person name="Li J."/>
            <person name="Wang S."/>
            <person name="Xu J."/>
        </authorList>
    </citation>
    <scope>NUCLEOTIDE SEQUENCE</scope>
    <source>
        <strain evidence="1">Z15</strain>
    </source>
</reference>
<reference evidence="2 6" key="1">
    <citation type="submission" date="2018-08" db="EMBL/GenBank/DDBJ databases">
        <title>Draft genome of Streptococcus sp .nov. Z2.</title>
        <authorList>
            <person name="Tian Z."/>
        </authorList>
    </citation>
    <scope>NUCLEOTIDE SEQUENCE [LARGE SCALE GENOMIC DNA]</scope>
    <source>
        <strain evidence="2 6">Z2</strain>
    </source>
</reference>
<dbReference type="EMBL" id="QVQZ01000005">
    <property type="protein sequence ID" value="RFU53577.1"/>
    <property type="molecule type" value="Genomic_DNA"/>
</dbReference>
<evidence type="ECO:0000313" key="1">
    <source>
        <dbReference type="EMBL" id="AXQ78950.1"/>
    </source>
</evidence>
<proteinExistence type="predicted"/>
<accession>A0A346ND55</accession>
<dbReference type="RefSeq" id="WP_116877716.1">
    <property type="nucleotide sequence ID" value="NZ_CP031733.1"/>
</dbReference>
<protein>
    <submittedName>
        <fullName evidence="3">Uncharacterized protein</fullName>
    </submittedName>
</protein>
<dbReference type="Proteomes" id="UP000264056">
    <property type="component" value="Unassembled WGS sequence"/>
</dbReference>
<accession>A0A372KMR7</accession>
<gene>
    <name evidence="1" type="ORF">DDV21_007560</name>
    <name evidence="2" type="ORF">DDV22_03450</name>
    <name evidence="3" type="ORF">DDV23_03440</name>
</gene>
<dbReference type="EMBL" id="QVQY01000006">
    <property type="protein sequence ID" value="RFU51377.1"/>
    <property type="molecule type" value="Genomic_DNA"/>
</dbReference>
<dbReference type="OrthoDB" id="2225659at2"/>
<dbReference type="Proteomes" id="UP000262901">
    <property type="component" value="Unassembled WGS sequence"/>
</dbReference>
<evidence type="ECO:0000313" key="5">
    <source>
        <dbReference type="Proteomes" id="UP000262901"/>
    </source>
</evidence>
<evidence type="ECO:0000313" key="3">
    <source>
        <dbReference type="EMBL" id="RFU53577.1"/>
    </source>
</evidence>
<keyword evidence="6" id="KW-1185">Reference proteome</keyword>
<dbReference type="Proteomes" id="UP000246115">
    <property type="component" value="Chromosome"/>
</dbReference>
<dbReference type="AlphaFoldDB" id="A0A372KMR7"/>